<reference evidence="3" key="1">
    <citation type="submission" date="2020-10" db="EMBL/GenBank/DDBJ databases">
        <authorList>
            <person name="Kusch S."/>
        </authorList>
    </citation>
    <scope>NUCLEOTIDE SEQUENCE</scope>
    <source>
        <strain evidence="3">SwB9</strain>
    </source>
</reference>
<feature type="signal peptide" evidence="2">
    <location>
        <begin position="1"/>
        <end position="20"/>
    </location>
</feature>
<keyword evidence="4" id="KW-1185">Reference proteome</keyword>
<feature type="compositionally biased region" description="Low complexity" evidence="1">
    <location>
        <begin position="165"/>
        <end position="176"/>
    </location>
</feature>
<accession>A0A8H2ZLU4</accession>
<dbReference type="OrthoDB" id="3563181at2759"/>
<evidence type="ECO:0000313" key="4">
    <source>
        <dbReference type="Proteomes" id="UP000624404"/>
    </source>
</evidence>
<organism evidence="3 4">
    <name type="scientific">Sclerotinia trifoliorum</name>
    <dbReference type="NCBI Taxonomy" id="28548"/>
    <lineage>
        <taxon>Eukaryota</taxon>
        <taxon>Fungi</taxon>
        <taxon>Dikarya</taxon>
        <taxon>Ascomycota</taxon>
        <taxon>Pezizomycotina</taxon>
        <taxon>Leotiomycetes</taxon>
        <taxon>Helotiales</taxon>
        <taxon>Sclerotiniaceae</taxon>
        <taxon>Sclerotinia</taxon>
    </lineage>
</organism>
<dbReference type="AlphaFoldDB" id="A0A8H2ZLU4"/>
<name>A0A8H2ZLU4_9HELO</name>
<dbReference type="EMBL" id="CAJHIA010000008">
    <property type="protein sequence ID" value="CAD6442606.1"/>
    <property type="molecule type" value="Genomic_DNA"/>
</dbReference>
<proteinExistence type="predicted"/>
<keyword evidence="2" id="KW-0732">Signal</keyword>
<dbReference type="Proteomes" id="UP000624404">
    <property type="component" value="Unassembled WGS sequence"/>
</dbReference>
<evidence type="ECO:0000313" key="3">
    <source>
        <dbReference type="EMBL" id="CAD6442606.1"/>
    </source>
</evidence>
<protein>
    <submittedName>
        <fullName evidence="3">C861826c-17f4-4de9-a77e-7bcb8f6c2197</fullName>
    </submittedName>
</protein>
<sequence length="335" mass="34635">MKLTLSQTAAILAFCNYAVAEPIVERDNTANAQVDGQGNTLQQGAASDDSNILQSNTNNGNVVINQGRAAYITQVVNAHATYCPTAIVVSEKHIVKTITAGGWHTITACPAGCTIVNKLNIPPLPTPVEHVVFETMAPAFSVATTTSGSSSIATPTSHYFSIAESTSHTSSNTKSTIPHSPTPKPTHVPSFHIPYYGNSTTSTTVLAVVKTSDVVPSETHVAPTSETSLVVFTYSTTLVVHYTSAAAEASSHAPVVAPFSNSTEASTHTPVSVPTVVPTSSSAVVSTPTKNNNRSATAKTPYTTYTPKIFEGSASCISACTVAALAAIAALAMAL</sequence>
<feature type="region of interest" description="Disordered" evidence="1">
    <location>
        <begin position="164"/>
        <end position="190"/>
    </location>
</feature>
<evidence type="ECO:0000256" key="1">
    <source>
        <dbReference type="SAM" id="MobiDB-lite"/>
    </source>
</evidence>
<gene>
    <name evidence="3" type="ORF">SCLTRI_LOCUS2387</name>
</gene>
<comment type="caution">
    <text evidence="3">The sequence shown here is derived from an EMBL/GenBank/DDBJ whole genome shotgun (WGS) entry which is preliminary data.</text>
</comment>
<feature type="chain" id="PRO_5034899765" evidence="2">
    <location>
        <begin position="21"/>
        <end position="335"/>
    </location>
</feature>
<evidence type="ECO:0000256" key="2">
    <source>
        <dbReference type="SAM" id="SignalP"/>
    </source>
</evidence>